<sequence length="322" mass="34288">MTDKFNSLPDNVRGALWLLMAGVFLSAMGVFIKLASEELHPFQVAFFRAFFGLLVIVPFALRTGLSGVRTTRPGMHLVRGLIGGVVLLAMFYSVAHLPLADVTALSFTKPLFLIPLAVLFLGETIRLRRTVATIVGFGGVIVMLRPGGETDPVAFIALGAAALVAVITIFIKILSRTDSPNTMVFWSSLILSVVTLAPALVYWRMPSLEVFLMLVALAVCGTIGQSMLIRGYSAGEATAVTPFDYSRLIYAGVAGFLVFGEIPDLWTVAGALIIVASTIYIARREARLKPGSRPTTATFDGPAGGSSPETVREGPPQAARGG</sequence>
<feature type="region of interest" description="Disordered" evidence="6">
    <location>
        <begin position="290"/>
        <end position="322"/>
    </location>
</feature>
<feature type="domain" description="EamA" evidence="8">
    <location>
        <begin position="13"/>
        <end position="144"/>
    </location>
</feature>
<evidence type="ECO:0000313" key="9">
    <source>
        <dbReference type="EMBL" id="PJK30752.1"/>
    </source>
</evidence>
<dbReference type="Pfam" id="PF00892">
    <property type="entry name" value="EamA"/>
    <property type="match status" value="2"/>
</dbReference>
<comment type="caution">
    <text evidence="9">The sequence shown here is derived from an EMBL/GenBank/DDBJ whole genome shotgun (WGS) entry which is preliminary data.</text>
</comment>
<feature type="transmembrane region" description="Helical" evidence="7">
    <location>
        <begin position="153"/>
        <end position="171"/>
    </location>
</feature>
<evidence type="ECO:0000256" key="5">
    <source>
        <dbReference type="ARBA" id="ARBA00023136"/>
    </source>
</evidence>
<dbReference type="RefSeq" id="WP_109794224.1">
    <property type="nucleotide sequence ID" value="NZ_PHIG01000018.1"/>
</dbReference>
<dbReference type="Proteomes" id="UP000229498">
    <property type="component" value="Unassembled WGS sequence"/>
</dbReference>
<accession>A0A2M9G4W4</accession>
<gene>
    <name evidence="9" type="ORF">CVT23_05120</name>
</gene>
<evidence type="ECO:0000256" key="1">
    <source>
        <dbReference type="ARBA" id="ARBA00004141"/>
    </source>
</evidence>
<dbReference type="PANTHER" id="PTHR22911:SF6">
    <property type="entry name" value="SOLUTE CARRIER FAMILY 35 MEMBER G1"/>
    <property type="match status" value="1"/>
</dbReference>
<evidence type="ECO:0000259" key="8">
    <source>
        <dbReference type="Pfam" id="PF00892"/>
    </source>
</evidence>
<feature type="domain" description="EamA" evidence="8">
    <location>
        <begin position="154"/>
        <end position="281"/>
    </location>
</feature>
<feature type="transmembrane region" description="Helical" evidence="7">
    <location>
        <begin position="183"/>
        <end position="204"/>
    </location>
</feature>
<feature type="transmembrane region" description="Helical" evidence="7">
    <location>
        <begin position="265"/>
        <end position="283"/>
    </location>
</feature>
<dbReference type="OrthoDB" id="9812899at2"/>
<evidence type="ECO:0000256" key="2">
    <source>
        <dbReference type="ARBA" id="ARBA00009853"/>
    </source>
</evidence>
<feature type="transmembrane region" description="Helical" evidence="7">
    <location>
        <begin position="210"/>
        <end position="229"/>
    </location>
</feature>
<dbReference type="PANTHER" id="PTHR22911">
    <property type="entry name" value="ACYL-MALONYL CONDENSING ENZYME-RELATED"/>
    <property type="match status" value="1"/>
</dbReference>
<evidence type="ECO:0000313" key="10">
    <source>
        <dbReference type="Proteomes" id="UP000229498"/>
    </source>
</evidence>
<proteinExistence type="inferred from homology"/>
<feature type="transmembrane region" description="Helical" evidence="7">
    <location>
        <begin position="12"/>
        <end position="32"/>
    </location>
</feature>
<protein>
    <submittedName>
        <fullName evidence="9">EamA/RhaT family transporter</fullName>
    </submittedName>
</protein>
<keyword evidence="4 7" id="KW-1133">Transmembrane helix</keyword>
<keyword evidence="5 7" id="KW-0472">Membrane</keyword>
<dbReference type="GO" id="GO:0016020">
    <property type="term" value="C:membrane"/>
    <property type="evidence" value="ECO:0007669"/>
    <property type="project" value="UniProtKB-SubCell"/>
</dbReference>
<feature type="transmembrane region" description="Helical" evidence="7">
    <location>
        <begin position="44"/>
        <end position="65"/>
    </location>
</feature>
<comment type="subcellular location">
    <subcellularLocation>
        <location evidence="1">Membrane</location>
        <topology evidence="1">Multi-pass membrane protein</topology>
    </subcellularLocation>
</comment>
<keyword evidence="10" id="KW-1185">Reference proteome</keyword>
<evidence type="ECO:0000256" key="4">
    <source>
        <dbReference type="ARBA" id="ARBA00022989"/>
    </source>
</evidence>
<dbReference type="InterPro" id="IPR037185">
    <property type="entry name" value="EmrE-like"/>
</dbReference>
<evidence type="ECO:0000256" key="7">
    <source>
        <dbReference type="SAM" id="Phobius"/>
    </source>
</evidence>
<keyword evidence="3 7" id="KW-0812">Transmembrane</keyword>
<reference evidence="9 10" key="1">
    <citation type="submission" date="2017-11" db="EMBL/GenBank/DDBJ databases">
        <title>Draft genome sequence of Rhizobiales bacterium SY3-13.</title>
        <authorList>
            <person name="Sun C."/>
        </authorList>
    </citation>
    <scope>NUCLEOTIDE SEQUENCE [LARGE SCALE GENOMIC DNA]</scope>
    <source>
        <strain evidence="9 10">SY3-13</strain>
    </source>
</reference>
<dbReference type="AlphaFoldDB" id="A0A2M9G4W4"/>
<dbReference type="EMBL" id="PHIG01000018">
    <property type="protein sequence ID" value="PJK30752.1"/>
    <property type="molecule type" value="Genomic_DNA"/>
</dbReference>
<evidence type="ECO:0000256" key="6">
    <source>
        <dbReference type="SAM" id="MobiDB-lite"/>
    </source>
</evidence>
<feature type="transmembrane region" description="Helical" evidence="7">
    <location>
        <begin position="77"/>
        <end position="97"/>
    </location>
</feature>
<feature type="transmembrane region" description="Helical" evidence="7">
    <location>
        <begin position="103"/>
        <end position="122"/>
    </location>
</feature>
<evidence type="ECO:0000256" key="3">
    <source>
        <dbReference type="ARBA" id="ARBA00022692"/>
    </source>
</evidence>
<dbReference type="InterPro" id="IPR000620">
    <property type="entry name" value="EamA_dom"/>
</dbReference>
<comment type="similarity">
    <text evidence="2">Belongs to the drug/metabolite transporter (DMT) superfamily. 10 TMS drug/metabolite exporter (DME) (TC 2.A.7.3) family.</text>
</comment>
<name>A0A2M9G4W4_9PROT</name>
<organism evidence="9 10">
    <name type="scientific">Minwuia thermotolerans</name>
    <dbReference type="NCBI Taxonomy" id="2056226"/>
    <lineage>
        <taxon>Bacteria</taxon>
        <taxon>Pseudomonadati</taxon>
        <taxon>Pseudomonadota</taxon>
        <taxon>Alphaproteobacteria</taxon>
        <taxon>Minwuiales</taxon>
        <taxon>Minwuiaceae</taxon>
        <taxon>Minwuia</taxon>
    </lineage>
</organism>
<dbReference type="SUPFAM" id="SSF103481">
    <property type="entry name" value="Multidrug resistance efflux transporter EmrE"/>
    <property type="match status" value="2"/>
</dbReference>